<comment type="caution">
    <text evidence="9">The sequence shown here is derived from an EMBL/GenBank/DDBJ whole genome shotgun (WGS) entry which is preliminary data.</text>
</comment>
<comment type="similarity">
    <text evidence="7">Belongs to the binding-protein-dependent transport system permease family.</text>
</comment>
<keyword evidence="3" id="KW-1003">Cell membrane</keyword>
<protein>
    <submittedName>
        <fullName evidence="9">Sugar ABC transporter permease</fullName>
    </submittedName>
</protein>
<evidence type="ECO:0000256" key="2">
    <source>
        <dbReference type="ARBA" id="ARBA00022448"/>
    </source>
</evidence>
<dbReference type="GO" id="GO:0005886">
    <property type="term" value="C:plasma membrane"/>
    <property type="evidence" value="ECO:0007669"/>
    <property type="project" value="UniProtKB-SubCell"/>
</dbReference>
<dbReference type="Pfam" id="PF00528">
    <property type="entry name" value="BPD_transp_1"/>
    <property type="match status" value="1"/>
</dbReference>
<organism evidence="9 10">
    <name type="scientific">Candidatus Alectryocaccomicrobium excrementavium</name>
    <dbReference type="NCBI Taxonomy" id="2840668"/>
    <lineage>
        <taxon>Bacteria</taxon>
        <taxon>Bacillati</taxon>
        <taxon>Bacillota</taxon>
        <taxon>Clostridia</taxon>
        <taxon>Candidatus Alectryocaccomicrobium</taxon>
    </lineage>
</organism>
<feature type="transmembrane region" description="Helical" evidence="7">
    <location>
        <begin position="60"/>
        <end position="83"/>
    </location>
</feature>
<feature type="domain" description="ABC transmembrane type-1" evidence="8">
    <location>
        <begin position="1"/>
        <end position="136"/>
    </location>
</feature>
<dbReference type="InterPro" id="IPR000515">
    <property type="entry name" value="MetI-like"/>
</dbReference>
<dbReference type="CDD" id="cd06261">
    <property type="entry name" value="TM_PBP2"/>
    <property type="match status" value="1"/>
</dbReference>
<dbReference type="InterPro" id="IPR035906">
    <property type="entry name" value="MetI-like_sf"/>
</dbReference>
<keyword evidence="5 7" id="KW-1133">Transmembrane helix</keyword>
<dbReference type="PROSITE" id="PS50928">
    <property type="entry name" value="ABC_TM1"/>
    <property type="match status" value="1"/>
</dbReference>
<feature type="non-terminal residue" evidence="9">
    <location>
        <position position="1"/>
    </location>
</feature>
<dbReference type="Proteomes" id="UP000824140">
    <property type="component" value="Unassembled WGS sequence"/>
</dbReference>
<keyword evidence="2 7" id="KW-0813">Transport</keyword>
<proteinExistence type="inferred from homology"/>
<evidence type="ECO:0000256" key="1">
    <source>
        <dbReference type="ARBA" id="ARBA00004651"/>
    </source>
</evidence>
<dbReference type="EMBL" id="DVJN01000026">
    <property type="protein sequence ID" value="HIS91630.1"/>
    <property type="molecule type" value="Genomic_DNA"/>
</dbReference>
<name>A0A9D1K539_9FIRM</name>
<evidence type="ECO:0000256" key="7">
    <source>
        <dbReference type="RuleBase" id="RU363032"/>
    </source>
</evidence>
<accession>A0A9D1K539</accession>
<keyword evidence="6 7" id="KW-0472">Membrane</keyword>
<dbReference type="Gene3D" id="1.10.3720.10">
    <property type="entry name" value="MetI-like"/>
    <property type="match status" value="1"/>
</dbReference>
<reference evidence="9" key="2">
    <citation type="journal article" date="2021" name="PeerJ">
        <title>Extensive microbial diversity within the chicken gut microbiome revealed by metagenomics and culture.</title>
        <authorList>
            <person name="Gilroy R."/>
            <person name="Ravi A."/>
            <person name="Getino M."/>
            <person name="Pursley I."/>
            <person name="Horton D.L."/>
            <person name="Alikhan N.F."/>
            <person name="Baker D."/>
            <person name="Gharbi K."/>
            <person name="Hall N."/>
            <person name="Watson M."/>
            <person name="Adriaenssens E.M."/>
            <person name="Foster-Nyarko E."/>
            <person name="Jarju S."/>
            <person name="Secka A."/>
            <person name="Antonio M."/>
            <person name="Oren A."/>
            <person name="Chaudhuri R.R."/>
            <person name="La Ragione R."/>
            <person name="Hildebrand F."/>
            <person name="Pallen M.J."/>
        </authorList>
    </citation>
    <scope>NUCLEOTIDE SEQUENCE</scope>
    <source>
        <strain evidence="9">13766</strain>
    </source>
</reference>
<dbReference type="PANTHER" id="PTHR43227">
    <property type="entry name" value="BLL4140 PROTEIN"/>
    <property type="match status" value="1"/>
</dbReference>
<evidence type="ECO:0000313" key="9">
    <source>
        <dbReference type="EMBL" id="HIS91630.1"/>
    </source>
</evidence>
<gene>
    <name evidence="9" type="ORF">IAA84_01290</name>
</gene>
<keyword evidence="4 7" id="KW-0812">Transmembrane</keyword>
<evidence type="ECO:0000256" key="5">
    <source>
        <dbReference type="ARBA" id="ARBA00022989"/>
    </source>
</evidence>
<dbReference type="InterPro" id="IPR050809">
    <property type="entry name" value="UgpAE/MalFG_permease"/>
</dbReference>
<dbReference type="AlphaFoldDB" id="A0A9D1K539"/>
<evidence type="ECO:0000256" key="6">
    <source>
        <dbReference type="ARBA" id="ARBA00023136"/>
    </source>
</evidence>
<comment type="subcellular location">
    <subcellularLocation>
        <location evidence="1 7">Cell membrane</location>
        <topology evidence="1 7">Multi-pass membrane protein</topology>
    </subcellularLocation>
</comment>
<dbReference type="SUPFAM" id="SSF161098">
    <property type="entry name" value="MetI-like"/>
    <property type="match status" value="1"/>
</dbReference>
<reference evidence="9" key="1">
    <citation type="submission" date="2020-10" db="EMBL/GenBank/DDBJ databases">
        <authorList>
            <person name="Gilroy R."/>
        </authorList>
    </citation>
    <scope>NUCLEOTIDE SEQUENCE</scope>
    <source>
        <strain evidence="9">13766</strain>
    </source>
</reference>
<sequence length="149" mass="16581">PFMQNPNMFKWIYVISGIWQNTGWDAIIYFAALSSVDPQLLEAADMDGANRIQKIVHVNLPVLVPTIVILFILGCGSVLNVGYEKVYLLQNAMNTPGSEVISTYVYKMGLERNDFSFSTATGLFNSLINCLVLVVVNGISRRVSETSLW</sequence>
<dbReference type="GO" id="GO:0055085">
    <property type="term" value="P:transmembrane transport"/>
    <property type="evidence" value="ECO:0007669"/>
    <property type="project" value="InterPro"/>
</dbReference>
<evidence type="ECO:0000259" key="8">
    <source>
        <dbReference type="PROSITE" id="PS50928"/>
    </source>
</evidence>
<feature type="transmembrane region" description="Helical" evidence="7">
    <location>
        <begin position="115"/>
        <end position="139"/>
    </location>
</feature>
<dbReference type="PANTHER" id="PTHR43227:SF11">
    <property type="entry name" value="BLL4140 PROTEIN"/>
    <property type="match status" value="1"/>
</dbReference>
<evidence type="ECO:0000256" key="4">
    <source>
        <dbReference type="ARBA" id="ARBA00022692"/>
    </source>
</evidence>
<evidence type="ECO:0000256" key="3">
    <source>
        <dbReference type="ARBA" id="ARBA00022475"/>
    </source>
</evidence>
<evidence type="ECO:0000313" key="10">
    <source>
        <dbReference type="Proteomes" id="UP000824140"/>
    </source>
</evidence>